<evidence type="ECO:0000256" key="8">
    <source>
        <dbReference type="ARBA" id="ARBA00022729"/>
    </source>
</evidence>
<keyword evidence="7" id="KW-0479">Metal-binding</keyword>
<dbReference type="InterPro" id="IPR004843">
    <property type="entry name" value="Calcineurin-like_PHP"/>
</dbReference>
<feature type="domain" description="Calcineurin-like phosphoesterase" evidence="14">
    <location>
        <begin position="33"/>
        <end position="247"/>
    </location>
</feature>
<evidence type="ECO:0000256" key="6">
    <source>
        <dbReference type="ARBA" id="ARBA00022656"/>
    </source>
</evidence>
<reference evidence="16" key="1">
    <citation type="submission" date="2014-05" db="EMBL/GenBank/DDBJ databases">
        <authorList>
            <person name="Chronopoulou M."/>
        </authorList>
    </citation>
    <scope>NUCLEOTIDE SEQUENCE</scope>
    <source>
        <tissue evidence="16">Whole organism</tissue>
    </source>
</reference>
<dbReference type="GO" id="GO:0005576">
    <property type="term" value="C:extracellular region"/>
    <property type="evidence" value="ECO:0007669"/>
    <property type="project" value="UniProtKB-SubCell"/>
</dbReference>
<evidence type="ECO:0000256" key="1">
    <source>
        <dbReference type="ARBA" id="ARBA00004613"/>
    </source>
</evidence>
<dbReference type="CDD" id="cd07409">
    <property type="entry name" value="MPP_CD73_N"/>
    <property type="match status" value="1"/>
</dbReference>
<keyword evidence="13" id="KW-0472">Membrane</keyword>
<dbReference type="EMBL" id="HACA01001571">
    <property type="protein sequence ID" value="CDW18932.1"/>
    <property type="molecule type" value="Transcribed_RNA"/>
</dbReference>
<accession>A0A0K2SZY7</accession>
<keyword evidence="13" id="KW-1133">Transmembrane helix</keyword>
<dbReference type="InterPro" id="IPR008334">
    <property type="entry name" value="5'-Nucleotdase_C"/>
</dbReference>
<dbReference type="SUPFAM" id="SSF55816">
    <property type="entry name" value="5'-nucleotidase (syn. UDP-sugar hydrolase), C-terminal domain"/>
    <property type="match status" value="1"/>
</dbReference>
<dbReference type="InterPro" id="IPR029052">
    <property type="entry name" value="Metallo-depent_PP-like"/>
</dbReference>
<dbReference type="PANTHER" id="PTHR11575:SF32">
    <property type="entry name" value="APYRASE-LIKE PROTEIN"/>
    <property type="match status" value="1"/>
</dbReference>
<dbReference type="InterPro" id="IPR036907">
    <property type="entry name" value="5'-Nucleotdase_C_sf"/>
</dbReference>
<comment type="subcellular location">
    <subcellularLocation>
        <location evidence="1">Secreted</location>
    </subcellularLocation>
</comment>
<feature type="domain" description="5'-Nucleotidase C-terminal" evidence="15">
    <location>
        <begin position="343"/>
        <end position="494"/>
    </location>
</feature>
<dbReference type="Pfam" id="PF00149">
    <property type="entry name" value="Metallophos"/>
    <property type="match status" value="1"/>
</dbReference>
<dbReference type="Gene3D" id="3.90.780.10">
    <property type="entry name" value="5'-Nucleotidase, C-terminal domain"/>
    <property type="match status" value="1"/>
</dbReference>
<keyword evidence="5" id="KW-0964">Secreted</keyword>
<evidence type="ECO:0000259" key="15">
    <source>
        <dbReference type="Pfam" id="PF02872"/>
    </source>
</evidence>
<dbReference type="Pfam" id="PF02872">
    <property type="entry name" value="5_nucleotid_C"/>
    <property type="match status" value="1"/>
</dbReference>
<evidence type="ECO:0000256" key="4">
    <source>
        <dbReference type="ARBA" id="ARBA00022442"/>
    </source>
</evidence>
<keyword evidence="13" id="KW-0812">Transmembrane</keyword>
<keyword evidence="10 12" id="KW-0378">Hydrolase</keyword>
<dbReference type="PANTHER" id="PTHR11575">
    <property type="entry name" value="5'-NUCLEOTIDASE-RELATED"/>
    <property type="match status" value="1"/>
</dbReference>
<proteinExistence type="inferred from homology"/>
<organism evidence="16">
    <name type="scientific">Lepeophtheirus salmonis</name>
    <name type="common">Salmon louse</name>
    <name type="synonym">Caligus salmonis</name>
    <dbReference type="NCBI Taxonomy" id="72036"/>
    <lineage>
        <taxon>Eukaryota</taxon>
        <taxon>Metazoa</taxon>
        <taxon>Ecdysozoa</taxon>
        <taxon>Arthropoda</taxon>
        <taxon>Crustacea</taxon>
        <taxon>Multicrustacea</taxon>
        <taxon>Hexanauplia</taxon>
        <taxon>Copepoda</taxon>
        <taxon>Siphonostomatoida</taxon>
        <taxon>Caligidae</taxon>
        <taxon>Lepeophtheirus</taxon>
    </lineage>
</organism>
<dbReference type="InterPro" id="IPR006146">
    <property type="entry name" value="5'-Nucleotdase_CS"/>
</dbReference>
<feature type="non-terminal residue" evidence="16">
    <location>
        <position position="1"/>
    </location>
</feature>
<evidence type="ECO:0000313" key="16">
    <source>
        <dbReference type="EMBL" id="CDW18932.1"/>
    </source>
</evidence>
<dbReference type="AlphaFoldDB" id="A0A0K2SZY7"/>
<evidence type="ECO:0000256" key="11">
    <source>
        <dbReference type="ARBA" id="ARBA00023240"/>
    </source>
</evidence>
<dbReference type="Gene3D" id="3.60.21.10">
    <property type="match status" value="1"/>
</dbReference>
<dbReference type="GO" id="GO:0000166">
    <property type="term" value="F:nucleotide binding"/>
    <property type="evidence" value="ECO:0007669"/>
    <property type="project" value="UniProtKB-KW"/>
</dbReference>
<dbReference type="InterPro" id="IPR006179">
    <property type="entry name" value="5_nucleotidase/apyrase"/>
</dbReference>
<dbReference type="GO" id="GO:0090729">
    <property type="term" value="F:toxin activity"/>
    <property type="evidence" value="ECO:0007669"/>
    <property type="project" value="UniProtKB-KW"/>
</dbReference>
<keyword evidence="9 12" id="KW-0547">Nucleotide-binding</keyword>
<dbReference type="SUPFAM" id="SSF56300">
    <property type="entry name" value="Metallo-dependent phosphatases"/>
    <property type="match status" value="1"/>
</dbReference>
<evidence type="ECO:0000256" key="10">
    <source>
        <dbReference type="ARBA" id="ARBA00022801"/>
    </source>
</evidence>
<protein>
    <recommendedName>
        <fullName evidence="3">apyrase</fullName>
        <ecNumber evidence="3">3.6.1.5</ecNumber>
    </recommendedName>
</protein>
<evidence type="ECO:0000256" key="7">
    <source>
        <dbReference type="ARBA" id="ARBA00022723"/>
    </source>
</evidence>
<dbReference type="GO" id="GO:0008253">
    <property type="term" value="F:5'-nucleotidase activity"/>
    <property type="evidence" value="ECO:0007669"/>
    <property type="project" value="TreeGrafter"/>
</dbReference>
<keyword evidence="8" id="KW-0732">Signal</keyword>
<evidence type="ECO:0000259" key="14">
    <source>
        <dbReference type="Pfam" id="PF00149"/>
    </source>
</evidence>
<dbReference type="PROSITE" id="PS00786">
    <property type="entry name" value="5_NUCLEOTIDASE_2"/>
    <property type="match status" value="1"/>
</dbReference>
<evidence type="ECO:0000256" key="9">
    <source>
        <dbReference type="ARBA" id="ARBA00022741"/>
    </source>
</evidence>
<dbReference type="FunFam" id="3.60.21.10:FF:000020">
    <property type="entry name" value="NT5E isoform 4"/>
    <property type="match status" value="1"/>
</dbReference>
<dbReference type="GO" id="GO:0005886">
    <property type="term" value="C:plasma membrane"/>
    <property type="evidence" value="ECO:0007669"/>
    <property type="project" value="TreeGrafter"/>
</dbReference>
<evidence type="ECO:0000256" key="2">
    <source>
        <dbReference type="ARBA" id="ARBA00006654"/>
    </source>
</evidence>
<name>A0A0K2SZY7_LEPSM</name>
<evidence type="ECO:0000256" key="5">
    <source>
        <dbReference type="ARBA" id="ARBA00022525"/>
    </source>
</evidence>
<keyword evidence="6" id="KW-0800">Toxin</keyword>
<dbReference type="OrthoDB" id="7722975at2759"/>
<sequence>LIHSYLEKKRMSILIQGLVFYILLEIVTPFQLNIIHINDIHVRMEEIDSRGETCSASSSRCFGGLARVKYLADNMKRSLHNPLFLNGGDFYQGTNWYSFYKWKAVTHFSNQLGFDAMALGNHEFDDGNKGLKPFLEGAKFPIICANIDASKDPILRNKFQKSITINVGGKRIGIVGYVTLRTEYTSQPDDTLVFTEEVEAITKEAKNLKGKGVDIIIALGHSGYDKDQEIARKIPEIDVVVGGHSHSFLYHTNNGASQSGDYIEGDYPTMVRQPSGKQVPVVQAFAFTKYLGKLTVNFDINNRVTSAYGNPVLLDQNVREDVGMKSELKEWKKSITAFEKSVVGVASVDLIPSQSRESNLGNVVTDSMLYGLRSKYDVRLAIFNSGSLRSTINAGRVTQGDILKAIPYGNPNYIVKLSGRSLINIFELWVNGGRGFLQVSGFKVFIDKTRRGGFLVKVLSVSRHNPRMYCPLKKYKLYPVAIPSYIAGGGERYSIIPKKEHGIKKDTQTDQELLANYFKAKSPISMSKRDGRILIHHFRSASNEFRSNPYWKTLYDNWNNCAIYPS</sequence>
<dbReference type="GO" id="GO:0006196">
    <property type="term" value="P:AMP catabolic process"/>
    <property type="evidence" value="ECO:0007669"/>
    <property type="project" value="TreeGrafter"/>
</dbReference>
<dbReference type="GO" id="GO:0046872">
    <property type="term" value="F:metal ion binding"/>
    <property type="evidence" value="ECO:0007669"/>
    <property type="project" value="UniProtKB-KW"/>
</dbReference>
<feature type="transmembrane region" description="Helical" evidence="13">
    <location>
        <begin position="12"/>
        <end position="32"/>
    </location>
</feature>
<dbReference type="GO" id="GO:0004050">
    <property type="term" value="F:apyrase activity"/>
    <property type="evidence" value="ECO:0007669"/>
    <property type="project" value="UniProtKB-EC"/>
</dbReference>
<keyword evidence="11" id="KW-1199">Hemostasis impairing toxin</keyword>
<dbReference type="PRINTS" id="PR01607">
    <property type="entry name" value="APYRASEFAMLY"/>
</dbReference>
<evidence type="ECO:0000256" key="12">
    <source>
        <dbReference type="RuleBase" id="RU362119"/>
    </source>
</evidence>
<evidence type="ECO:0000256" key="3">
    <source>
        <dbReference type="ARBA" id="ARBA00012148"/>
    </source>
</evidence>
<dbReference type="EC" id="3.6.1.5" evidence="3"/>
<keyword evidence="4" id="KW-1201">Platelet aggregation inhibiting toxin</keyword>
<evidence type="ECO:0000256" key="13">
    <source>
        <dbReference type="SAM" id="Phobius"/>
    </source>
</evidence>
<comment type="similarity">
    <text evidence="2 12">Belongs to the 5'-nucleotidase family.</text>
</comment>